<reference evidence="7 8" key="1">
    <citation type="journal article" date="2015" name="BMC Genomics">
        <title>Genome mining reveals unlocked bioactive potential of marine Gram-negative bacteria.</title>
        <authorList>
            <person name="Machado H."/>
            <person name="Sonnenschein E.C."/>
            <person name="Melchiorsen J."/>
            <person name="Gram L."/>
        </authorList>
    </citation>
    <scope>NUCLEOTIDE SEQUENCE [LARGE SCALE GENOMIC DNA]</scope>
    <source>
        <strain evidence="7 8">S2757</strain>
    </source>
</reference>
<evidence type="ECO:0000256" key="2">
    <source>
        <dbReference type="ARBA" id="ARBA00022898"/>
    </source>
</evidence>
<dbReference type="InterPro" id="IPR051446">
    <property type="entry name" value="HTH_trans_reg/aminotransferase"/>
</dbReference>
<dbReference type="GO" id="GO:0003700">
    <property type="term" value="F:DNA-binding transcription factor activity"/>
    <property type="evidence" value="ECO:0007669"/>
    <property type="project" value="InterPro"/>
</dbReference>
<feature type="domain" description="HTH gntR-type" evidence="6">
    <location>
        <begin position="1"/>
        <end position="69"/>
    </location>
</feature>
<dbReference type="PATRIC" id="fig|579748.3.peg.3053"/>
<keyword evidence="8" id="KW-1185">Reference proteome</keyword>
<evidence type="ECO:0000313" key="8">
    <source>
        <dbReference type="Proteomes" id="UP000033673"/>
    </source>
</evidence>
<dbReference type="PANTHER" id="PTHR46577">
    <property type="entry name" value="HTH-TYPE TRANSCRIPTIONAL REGULATORY PROTEIN GABR"/>
    <property type="match status" value="1"/>
</dbReference>
<dbReference type="Proteomes" id="UP000033673">
    <property type="component" value="Unassembled WGS sequence"/>
</dbReference>
<accession>A0A0F4NJ77</accession>
<dbReference type="Gene3D" id="3.40.640.10">
    <property type="entry name" value="Type I PLP-dependent aspartate aminotransferase-like (Major domain)"/>
    <property type="match status" value="1"/>
</dbReference>
<dbReference type="EMBL" id="JXXV01000026">
    <property type="protein sequence ID" value="KJY82106.1"/>
    <property type="molecule type" value="Genomic_DNA"/>
</dbReference>
<evidence type="ECO:0000256" key="1">
    <source>
        <dbReference type="ARBA" id="ARBA00005384"/>
    </source>
</evidence>
<organism evidence="7 8">
    <name type="scientific">Vibrio galatheae</name>
    <dbReference type="NCBI Taxonomy" id="579748"/>
    <lineage>
        <taxon>Bacteria</taxon>
        <taxon>Pseudomonadati</taxon>
        <taxon>Pseudomonadota</taxon>
        <taxon>Gammaproteobacteria</taxon>
        <taxon>Vibrionales</taxon>
        <taxon>Vibrionaceae</taxon>
        <taxon>Vibrio</taxon>
    </lineage>
</organism>
<keyword evidence="5" id="KW-0804">Transcription</keyword>
<evidence type="ECO:0000259" key="6">
    <source>
        <dbReference type="PROSITE" id="PS50949"/>
    </source>
</evidence>
<dbReference type="CDD" id="cd00609">
    <property type="entry name" value="AAT_like"/>
    <property type="match status" value="1"/>
</dbReference>
<dbReference type="InterPro" id="IPR036388">
    <property type="entry name" value="WH-like_DNA-bd_sf"/>
</dbReference>
<dbReference type="InterPro" id="IPR036390">
    <property type="entry name" value="WH_DNA-bd_sf"/>
</dbReference>
<dbReference type="Gene3D" id="1.10.10.10">
    <property type="entry name" value="Winged helix-like DNA-binding domain superfamily/Winged helix DNA-binding domain"/>
    <property type="match status" value="1"/>
</dbReference>
<dbReference type="PROSITE" id="PS50949">
    <property type="entry name" value="HTH_GNTR"/>
    <property type="match status" value="1"/>
</dbReference>
<dbReference type="RefSeq" id="WP_045956504.1">
    <property type="nucleotide sequence ID" value="NZ_JXXV01000026.1"/>
</dbReference>
<dbReference type="SUPFAM" id="SSF46785">
    <property type="entry name" value="Winged helix' DNA-binding domain"/>
    <property type="match status" value="1"/>
</dbReference>
<name>A0A0F4NJ77_9VIBR</name>
<evidence type="ECO:0000256" key="5">
    <source>
        <dbReference type="ARBA" id="ARBA00023163"/>
    </source>
</evidence>
<dbReference type="SMART" id="SM00345">
    <property type="entry name" value="HTH_GNTR"/>
    <property type="match status" value="1"/>
</dbReference>
<comment type="similarity">
    <text evidence="1">In the C-terminal section; belongs to the class-I pyridoxal-phosphate-dependent aminotransferase family.</text>
</comment>
<dbReference type="InterPro" id="IPR015424">
    <property type="entry name" value="PyrdxlP-dep_Trfase"/>
</dbReference>
<keyword evidence="3" id="KW-0805">Transcription regulation</keyword>
<dbReference type="OrthoDB" id="9804020at2"/>
<dbReference type="AlphaFoldDB" id="A0A0F4NJ77"/>
<gene>
    <name evidence="7" type="ORF">TW81_14780</name>
</gene>
<keyword evidence="2" id="KW-0663">Pyridoxal phosphate</keyword>
<comment type="caution">
    <text evidence="7">The sequence shown here is derived from an EMBL/GenBank/DDBJ whole genome shotgun (WGS) entry which is preliminary data.</text>
</comment>
<dbReference type="SUPFAM" id="SSF53383">
    <property type="entry name" value="PLP-dependent transferases"/>
    <property type="match status" value="1"/>
</dbReference>
<dbReference type="Pfam" id="PF00392">
    <property type="entry name" value="GntR"/>
    <property type="match status" value="1"/>
</dbReference>
<evidence type="ECO:0000313" key="7">
    <source>
        <dbReference type="EMBL" id="KJY82106.1"/>
    </source>
</evidence>
<dbReference type="GO" id="GO:0030170">
    <property type="term" value="F:pyridoxal phosphate binding"/>
    <property type="evidence" value="ECO:0007669"/>
    <property type="project" value="InterPro"/>
</dbReference>
<evidence type="ECO:0000256" key="4">
    <source>
        <dbReference type="ARBA" id="ARBA00023125"/>
    </source>
</evidence>
<proteinExistence type="inferred from homology"/>
<evidence type="ECO:0000256" key="3">
    <source>
        <dbReference type="ARBA" id="ARBA00023015"/>
    </source>
</evidence>
<dbReference type="InterPro" id="IPR015421">
    <property type="entry name" value="PyrdxlP-dep_Trfase_major"/>
</dbReference>
<dbReference type="InterPro" id="IPR000524">
    <property type="entry name" value="Tscrpt_reg_HTH_GntR"/>
</dbReference>
<sequence>MSIYQQLADQFINEIESGQRVVGARMPSLRQLAKQQSVSMSTVVSCYQELESQGWIHSRPQSGYFVSPKRAVHATPQWVQFTSKVSQVKKSAPAQTLDPGPLGISTTANDEQSVVELERSFRRALRRIGDRLNHYPHIQGEPSLRSALADHYAKLDLCFTLDEVVVTSGCMSSIKTALEACTKEGDTIAISSPCFQGILELLGKMSRKIIEIPSLDDGIDLDQLESHLKHQRVAGAIFCTSHMNPQGISMSAKQKQRLALLANQYQVPVIEDDVYLELSYTTQTPLPAKYYDKGGYVLWCGSVSKSLSPGYRIGWCLPGRYLESYKSHFACASYGVALPTQLAVADFIASGQYAKHLKRRRHQLLNLRQQYLQYLGPNLPSDVKISSPQGGMVLWIQIPGLNHHTFAQAVANHRLDVRLGHLFSTLDLYTDCVRINIGYPLQGQAMADLKLLIRLIEQSR</sequence>
<dbReference type="STRING" id="579748.TW81_14780"/>
<dbReference type="Pfam" id="PF00155">
    <property type="entry name" value="Aminotran_1_2"/>
    <property type="match status" value="1"/>
</dbReference>
<protein>
    <submittedName>
        <fullName evidence="7">Transcriptional regulator</fullName>
    </submittedName>
</protein>
<dbReference type="CDD" id="cd07377">
    <property type="entry name" value="WHTH_GntR"/>
    <property type="match status" value="1"/>
</dbReference>
<keyword evidence="4" id="KW-0238">DNA-binding</keyword>
<dbReference type="PANTHER" id="PTHR46577:SF1">
    <property type="entry name" value="HTH-TYPE TRANSCRIPTIONAL REGULATORY PROTEIN GABR"/>
    <property type="match status" value="1"/>
</dbReference>
<dbReference type="InterPro" id="IPR004839">
    <property type="entry name" value="Aminotransferase_I/II_large"/>
</dbReference>
<dbReference type="GO" id="GO:0003677">
    <property type="term" value="F:DNA binding"/>
    <property type="evidence" value="ECO:0007669"/>
    <property type="project" value="UniProtKB-KW"/>
</dbReference>